<evidence type="ECO:0000313" key="1">
    <source>
        <dbReference type="EMBL" id="CAB3708821.1"/>
    </source>
</evidence>
<gene>
    <name evidence="1" type="ORF">LMG27174_04104</name>
</gene>
<reference evidence="1 2" key="1">
    <citation type="submission" date="2020-04" db="EMBL/GenBank/DDBJ databases">
        <authorList>
            <person name="De Canck E."/>
        </authorList>
    </citation>
    <scope>NUCLEOTIDE SEQUENCE [LARGE SCALE GENOMIC DNA]</scope>
    <source>
        <strain evidence="1 2">LMG 27174</strain>
    </source>
</reference>
<proteinExistence type="predicted"/>
<sequence length="54" mass="6030">MKSLLSRTMYHPLIALSMFYLTDLMYNVDYNVSGALLVVAAKSISRVLSLFSKG</sequence>
<accession>A0A6J5BK56</accession>
<organism evidence="1 2">
    <name type="scientific">Paraburkholderia rhynchosiae</name>
    <dbReference type="NCBI Taxonomy" id="487049"/>
    <lineage>
        <taxon>Bacteria</taxon>
        <taxon>Pseudomonadati</taxon>
        <taxon>Pseudomonadota</taxon>
        <taxon>Betaproteobacteria</taxon>
        <taxon>Burkholderiales</taxon>
        <taxon>Burkholderiaceae</taxon>
        <taxon>Paraburkholderia</taxon>
    </lineage>
</organism>
<dbReference type="EMBL" id="CADIJZ010000015">
    <property type="protein sequence ID" value="CAB3708821.1"/>
    <property type="molecule type" value="Genomic_DNA"/>
</dbReference>
<name>A0A6J5BK56_9BURK</name>
<dbReference type="RefSeq" id="WP_167403548.1">
    <property type="nucleotide sequence ID" value="NZ_CADIJZ010000015.1"/>
</dbReference>
<evidence type="ECO:0000313" key="2">
    <source>
        <dbReference type="Proteomes" id="UP000494205"/>
    </source>
</evidence>
<dbReference type="AlphaFoldDB" id="A0A6J5BK56"/>
<dbReference type="Proteomes" id="UP000494205">
    <property type="component" value="Unassembled WGS sequence"/>
</dbReference>
<protein>
    <submittedName>
        <fullName evidence="1">Uncharacterized protein</fullName>
    </submittedName>
</protein>